<dbReference type="EMBL" id="NXDM01000007">
    <property type="protein sequence ID" value="PCK81296.1"/>
    <property type="molecule type" value="Genomic_DNA"/>
</dbReference>
<evidence type="ECO:0000313" key="2">
    <source>
        <dbReference type="EMBL" id="PCK81296.1"/>
    </source>
</evidence>
<name>A0A2A5KW42_9HYPH</name>
<reference evidence="2 3" key="1">
    <citation type="submission" date="2017-09" db="EMBL/GenBank/DDBJ databases">
        <title>Comparative genomics of rhizobia isolated from Phaseolus vulgaris in China.</title>
        <authorList>
            <person name="Tong W."/>
        </authorList>
    </citation>
    <scope>NUCLEOTIDE SEQUENCE [LARGE SCALE GENOMIC DNA]</scope>
    <source>
        <strain evidence="2 3">L101</strain>
    </source>
</reference>
<organism evidence="2 3">
    <name type="scientific">Rhizobium sophoriradicis</name>
    <dbReference type="NCBI Taxonomy" id="1535245"/>
    <lineage>
        <taxon>Bacteria</taxon>
        <taxon>Pseudomonadati</taxon>
        <taxon>Pseudomonadota</taxon>
        <taxon>Alphaproteobacteria</taxon>
        <taxon>Hyphomicrobiales</taxon>
        <taxon>Rhizobiaceae</taxon>
        <taxon>Rhizobium/Agrobacterium group</taxon>
        <taxon>Rhizobium</taxon>
    </lineage>
</organism>
<comment type="caution">
    <text evidence="2">The sequence shown here is derived from an EMBL/GenBank/DDBJ whole genome shotgun (WGS) entry which is preliminary data.</text>
</comment>
<accession>A0A2A5KW42</accession>
<feature type="region of interest" description="Disordered" evidence="1">
    <location>
        <begin position="1"/>
        <end position="32"/>
    </location>
</feature>
<gene>
    <name evidence="2" type="ORF">CPT34_08660</name>
</gene>
<protein>
    <submittedName>
        <fullName evidence="2">Type II toxin-antitoxin system ParD family antitoxin</fullName>
    </submittedName>
</protein>
<feature type="compositionally biased region" description="Basic and acidic residues" evidence="1">
    <location>
        <begin position="14"/>
        <end position="32"/>
    </location>
</feature>
<keyword evidence="3" id="KW-1185">Reference proteome</keyword>
<proteinExistence type="predicted"/>
<evidence type="ECO:0000313" key="3">
    <source>
        <dbReference type="Proteomes" id="UP000218807"/>
    </source>
</evidence>
<dbReference type="AlphaFoldDB" id="A0A2A5KW42"/>
<sequence length="65" mass="7517">MSKMPELVRNAETGCDRRRDASDEITRRQIREAIDDPSTDIDVDAVFERLERLHAERMKAEDSVA</sequence>
<evidence type="ECO:0000256" key="1">
    <source>
        <dbReference type="SAM" id="MobiDB-lite"/>
    </source>
</evidence>
<dbReference type="Proteomes" id="UP000218807">
    <property type="component" value="Unassembled WGS sequence"/>
</dbReference>